<evidence type="ECO:0000313" key="2">
    <source>
        <dbReference type="EMBL" id="EEH51250.1"/>
    </source>
</evidence>
<feature type="region of interest" description="Disordered" evidence="1">
    <location>
        <begin position="134"/>
        <end position="175"/>
    </location>
</feature>
<keyword evidence="3" id="KW-1185">Reference proteome</keyword>
<dbReference type="KEGG" id="mpp:MICPUCDRAFT_54266"/>
<organism evidence="3">
    <name type="scientific">Micromonas pusilla (strain CCMP1545)</name>
    <name type="common">Picoplanktonic green alga</name>
    <dbReference type="NCBI Taxonomy" id="564608"/>
    <lineage>
        <taxon>Eukaryota</taxon>
        <taxon>Viridiplantae</taxon>
        <taxon>Chlorophyta</taxon>
        <taxon>Mamiellophyceae</taxon>
        <taxon>Mamiellales</taxon>
        <taxon>Mamiellaceae</taxon>
        <taxon>Micromonas</taxon>
    </lineage>
</organism>
<gene>
    <name evidence="2" type="ORF">MICPUCDRAFT_54266</name>
</gene>
<dbReference type="OMA" id="MAMAMEY"/>
<sequence length="318" mass="35099">MAMAMEYEEYAATSSSKHHGWKLEVSRAHKERRDMDDLEVMNAARASRPRKRKRIRPSVDREIRRRRLSAATSPPRSHSLPPLPQERLARVYAKIDVGDTVADLTSPGAVARLRRVRCKHSHTEMDRLGIGPRASTRYLTYPERAERHYDDDDDDDDDDYHDDRVAPPPRDDDGERALVGVAAARKRTEDVIAATPLVTPSDAVGRVGRVSDSVCRTKTSAARAPPPPPLPSTAARGAVAVAIAAAPTGGLTSRRSRTGDEEGAMTTTSTRPPRRILYDASVGVEPRRGRTDAEKEAHMLDADGEMPKSAYRDLEALD</sequence>
<dbReference type="EMBL" id="GG663751">
    <property type="protein sequence ID" value="EEH51250.1"/>
    <property type="molecule type" value="Genomic_DNA"/>
</dbReference>
<feature type="compositionally biased region" description="Basic and acidic residues" evidence="1">
    <location>
        <begin position="21"/>
        <end position="35"/>
    </location>
</feature>
<dbReference type="AlphaFoldDB" id="C1N8W5"/>
<reference evidence="2 3" key="1">
    <citation type="journal article" date="2009" name="Science">
        <title>Green evolution and dynamic adaptations revealed by genomes of the marine picoeukaryotes Micromonas.</title>
        <authorList>
            <person name="Worden A.Z."/>
            <person name="Lee J.H."/>
            <person name="Mock T."/>
            <person name="Rouze P."/>
            <person name="Simmons M.P."/>
            <person name="Aerts A.L."/>
            <person name="Allen A.E."/>
            <person name="Cuvelier M.L."/>
            <person name="Derelle E."/>
            <person name="Everett M.V."/>
            <person name="Foulon E."/>
            <person name="Grimwood J."/>
            <person name="Gundlach H."/>
            <person name="Henrissat B."/>
            <person name="Napoli C."/>
            <person name="McDonald S.M."/>
            <person name="Parker M.S."/>
            <person name="Rombauts S."/>
            <person name="Salamov A."/>
            <person name="Von Dassow P."/>
            <person name="Badger J.H."/>
            <person name="Coutinho P.M."/>
            <person name="Demir E."/>
            <person name="Dubchak I."/>
            <person name="Gentemann C."/>
            <person name="Eikrem W."/>
            <person name="Gready J.E."/>
            <person name="John U."/>
            <person name="Lanier W."/>
            <person name="Lindquist E.A."/>
            <person name="Lucas S."/>
            <person name="Mayer K.F."/>
            <person name="Moreau H."/>
            <person name="Not F."/>
            <person name="Otillar R."/>
            <person name="Panaud O."/>
            <person name="Pangilinan J."/>
            <person name="Paulsen I."/>
            <person name="Piegu B."/>
            <person name="Poliakov A."/>
            <person name="Robbens S."/>
            <person name="Schmutz J."/>
            <person name="Toulza E."/>
            <person name="Wyss T."/>
            <person name="Zelensky A."/>
            <person name="Zhou K."/>
            <person name="Armbrust E.V."/>
            <person name="Bhattacharya D."/>
            <person name="Goodenough U.W."/>
            <person name="Van de Peer Y."/>
            <person name="Grigoriev I.V."/>
        </authorList>
    </citation>
    <scope>NUCLEOTIDE SEQUENCE [LARGE SCALE GENOMIC DNA]</scope>
    <source>
        <strain evidence="2 3">CCMP1545</strain>
    </source>
</reference>
<feature type="region of interest" description="Disordered" evidence="1">
    <location>
        <begin position="1"/>
        <end position="85"/>
    </location>
</feature>
<name>C1N8W5_MICPC</name>
<dbReference type="RefSeq" id="XP_003064345.1">
    <property type="nucleotide sequence ID" value="XM_003064299.1"/>
</dbReference>
<dbReference type="Proteomes" id="UP000001876">
    <property type="component" value="Unassembled WGS sequence"/>
</dbReference>
<dbReference type="OrthoDB" id="10579887at2759"/>
<feature type="region of interest" description="Disordered" evidence="1">
    <location>
        <begin position="245"/>
        <end position="318"/>
    </location>
</feature>
<evidence type="ECO:0000256" key="1">
    <source>
        <dbReference type="SAM" id="MobiDB-lite"/>
    </source>
</evidence>
<feature type="compositionally biased region" description="Acidic residues" evidence="1">
    <location>
        <begin position="151"/>
        <end position="160"/>
    </location>
</feature>
<protein>
    <submittedName>
        <fullName evidence="2">Predicted protein</fullName>
    </submittedName>
</protein>
<dbReference type="GeneID" id="9689786"/>
<feature type="compositionally biased region" description="Basic and acidic residues" evidence="1">
    <location>
        <begin position="285"/>
        <end position="301"/>
    </location>
</feature>
<feature type="compositionally biased region" description="Basic residues" evidence="1">
    <location>
        <begin position="47"/>
        <end position="56"/>
    </location>
</feature>
<evidence type="ECO:0000313" key="3">
    <source>
        <dbReference type="Proteomes" id="UP000001876"/>
    </source>
</evidence>
<feature type="compositionally biased region" description="Basic and acidic residues" evidence="1">
    <location>
        <begin position="161"/>
        <end position="175"/>
    </location>
</feature>
<accession>C1N8W5</accession>
<proteinExistence type="predicted"/>